<dbReference type="InterPro" id="IPR018497">
    <property type="entry name" value="Peptidase_M13_C"/>
</dbReference>
<evidence type="ECO:0000256" key="1">
    <source>
        <dbReference type="ARBA" id="ARBA00001947"/>
    </source>
</evidence>
<evidence type="ECO:0000259" key="11">
    <source>
        <dbReference type="Pfam" id="PF05649"/>
    </source>
</evidence>
<comment type="similarity">
    <text evidence="2">Belongs to the peptidase M13 family.</text>
</comment>
<dbReference type="Pfam" id="PF01431">
    <property type="entry name" value="Peptidase_M13"/>
    <property type="match status" value="1"/>
</dbReference>
<keyword evidence="9" id="KW-0472">Membrane</keyword>
<dbReference type="InterPro" id="IPR042089">
    <property type="entry name" value="Peptidase_M13_dom_2"/>
</dbReference>
<dbReference type="Pfam" id="PF05649">
    <property type="entry name" value="Peptidase_M13_N"/>
    <property type="match status" value="1"/>
</dbReference>
<keyword evidence="7" id="KW-0482">Metalloprotease</keyword>
<feature type="compositionally biased region" description="Polar residues" evidence="8">
    <location>
        <begin position="54"/>
        <end position="70"/>
    </location>
</feature>
<dbReference type="Proteomes" id="UP001321473">
    <property type="component" value="Unassembled WGS sequence"/>
</dbReference>
<evidence type="ECO:0000256" key="6">
    <source>
        <dbReference type="ARBA" id="ARBA00022833"/>
    </source>
</evidence>
<proteinExistence type="inferred from homology"/>
<dbReference type="InterPro" id="IPR000718">
    <property type="entry name" value="Peptidase_M13"/>
</dbReference>
<evidence type="ECO:0000256" key="5">
    <source>
        <dbReference type="ARBA" id="ARBA00022801"/>
    </source>
</evidence>
<feature type="domain" description="Peptidase M13 C-terminal" evidence="10">
    <location>
        <begin position="667"/>
        <end position="813"/>
    </location>
</feature>
<keyword evidence="5" id="KW-0378">Hydrolase</keyword>
<keyword evidence="13" id="KW-1185">Reference proteome</keyword>
<organism evidence="12 13">
    <name type="scientific">Amblyomma americanum</name>
    <name type="common">Lone star tick</name>
    <dbReference type="NCBI Taxonomy" id="6943"/>
    <lineage>
        <taxon>Eukaryota</taxon>
        <taxon>Metazoa</taxon>
        <taxon>Ecdysozoa</taxon>
        <taxon>Arthropoda</taxon>
        <taxon>Chelicerata</taxon>
        <taxon>Arachnida</taxon>
        <taxon>Acari</taxon>
        <taxon>Parasitiformes</taxon>
        <taxon>Ixodida</taxon>
        <taxon>Ixodoidea</taxon>
        <taxon>Ixodidae</taxon>
        <taxon>Amblyomminae</taxon>
        <taxon>Amblyomma</taxon>
    </lineage>
</organism>
<feature type="region of interest" description="Disordered" evidence="8">
    <location>
        <begin position="840"/>
        <end position="861"/>
    </location>
</feature>
<dbReference type="InterPro" id="IPR008753">
    <property type="entry name" value="Peptidase_M13_N"/>
</dbReference>
<keyword evidence="6" id="KW-0862">Zinc</keyword>
<reference evidence="12 13" key="1">
    <citation type="journal article" date="2023" name="Arcadia Sci">
        <title>De novo assembly of a long-read Amblyomma americanum tick genome.</title>
        <authorList>
            <person name="Chou S."/>
            <person name="Poskanzer K.E."/>
            <person name="Rollins M."/>
            <person name="Thuy-Boun P.S."/>
        </authorList>
    </citation>
    <scope>NUCLEOTIDE SEQUENCE [LARGE SCALE GENOMIC DNA]</scope>
    <source>
        <strain evidence="12">F_SG_1</strain>
        <tissue evidence="12">Salivary glands</tissue>
    </source>
</reference>
<dbReference type="GO" id="GO:0004222">
    <property type="term" value="F:metalloendopeptidase activity"/>
    <property type="evidence" value="ECO:0007669"/>
    <property type="project" value="InterPro"/>
</dbReference>
<protein>
    <recommendedName>
        <fullName evidence="14">M13 family peptidase</fullName>
    </recommendedName>
</protein>
<comment type="caution">
    <text evidence="12">The sequence shown here is derived from an EMBL/GenBank/DDBJ whole genome shotgun (WGS) entry which is preliminary data.</text>
</comment>
<keyword evidence="3" id="KW-0645">Protease</keyword>
<comment type="cofactor">
    <cofactor evidence="1">
        <name>Zn(2+)</name>
        <dbReference type="ChEBI" id="CHEBI:29105"/>
    </cofactor>
</comment>
<evidence type="ECO:0000313" key="12">
    <source>
        <dbReference type="EMBL" id="KAK8766346.1"/>
    </source>
</evidence>
<gene>
    <name evidence="12" type="ORF">V5799_006874</name>
</gene>
<evidence type="ECO:0008006" key="14">
    <source>
        <dbReference type="Google" id="ProtNLM"/>
    </source>
</evidence>
<keyword evidence="4" id="KW-0479">Metal-binding</keyword>
<feature type="transmembrane region" description="Helical" evidence="9">
    <location>
        <begin position="120"/>
        <end position="141"/>
    </location>
</feature>
<feature type="compositionally biased region" description="Basic and acidic residues" evidence="8">
    <location>
        <begin position="841"/>
        <end position="852"/>
    </location>
</feature>
<dbReference type="PRINTS" id="PR00786">
    <property type="entry name" value="NEPRILYSIN"/>
</dbReference>
<evidence type="ECO:0000256" key="3">
    <source>
        <dbReference type="ARBA" id="ARBA00022670"/>
    </source>
</evidence>
<dbReference type="AlphaFoldDB" id="A0AAQ4DV56"/>
<dbReference type="CDD" id="cd08662">
    <property type="entry name" value="M13"/>
    <property type="match status" value="1"/>
</dbReference>
<dbReference type="EMBL" id="JARKHS020026433">
    <property type="protein sequence ID" value="KAK8766346.1"/>
    <property type="molecule type" value="Genomic_DNA"/>
</dbReference>
<dbReference type="PROSITE" id="PS51885">
    <property type="entry name" value="NEPRILYSIN"/>
    <property type="match status" value="1"/>
</dbReference>
<feature type="region of interest" description="Disordered" evidence="8">
    <location>
        <begin position="35"/>
        <end position="86"/>
    </location>
</feature>
<dbReference type="PANTHER" id="PTHR11733">
    <property type="entry name" value="ZINC METALLOPROTEASE FAMILY M13 NEPRILYSIN-RELATED"/>
    <property type="match status" value="1"/>
</dbReference>
<evidence type="ECO:0000313" key="13">
    <source>
        <dbReference type="Proteomes" id="UP001321473"/>
    </source>
</evidence>
<evidence type="ECO:0000256" key="4">
    <source>
        <dbReference type="ARBA" id="ARBA00022723"/>
    </source>
</evidence>
<evidence type="ECO:0000256" key="9">
    <source>
        <dbReference type="SAM" id="Phobius"/>
    </source>
</evidence>
<dbReference type="InterPro" id="IPR024079">
    <property type="entry name" value="MetalloPept_cat_dom_sf"/>
</dbReference>
<dbReference type="PANTHER" id="PTHR11733:SF167">
    <property type="entry name" value="FI17812P1-RELATED"/>
    <property type="match status" value="1"/>
</dbReference>
<accession>A0AAQ4DV56</accession>
<evidence type="ECO:0000259" key="10">
    <source>
        <dbReference type="Pfam" id="PF01431"/>
    </source>
</evidence>
<name>A0AAQ4DV56_AMBAM</name>
<keyword evidence="9" id="KW-1133">Transmembrane helix</keyword>
<feature type="domain" description="Peptidase M13 N-terminal" evidence="11">
    <location>
        <begin position="185"/>
        <end position="608"/>
    </location>
</feature>
<sequence>MVTRSGWTARDSAVFFRCERHCSLGHCRASLRRRRRGSQMPRYKRTDFEDEETSSASSMPVDATGSSTVLTDIKPGSGGGGGGGSSATAAMLNPLGVRYSVSGGHHRRTFWQRASPLERFLLALVGLLAFVVLVLAIVVSVNTGRVRERIIERVVEPSHPKYCVTPACVTVASSILNAMDPETDPCEDFYQYSCGGWIKANPLPDGKSIWGTFGKLWQENQLVMKNVLEDEKTDLKSEAEKKARIYYYSCLDKNDTVESLGSKPIVNLLDIVGGWNVTGNYSMDTWQLQPALQLIHNVYSRSGLFSWAVGEDDRNSSRHVIQVDQGGLILPSRDYYLNKTKDDKVLNAYLTYMTSVGVLLGGKESDVKQQMQDVIDFEKRLANITVPAEERRDDERLYHKMTVAELQARAPLLDWTEYFTSAFAQINRTIPETQDVVVYAPEYMGNMTQLVQEYMNTTRGKITICNYLGWSLVHSMVSYLSEPFREASKVLRKALMGSDGSDTTWRYCVTDTNNVIGFALGAMFVREVFDGDSKPLKMPGSRHSAGAVDDSCAGNRLINSTKLQAQNMIKEVKDAFKNNLPMLKWMDKETRELAKEKADAITDMIGFPDFITDPKKLDEKYKGLEFVENEYFENNIRVSQFLLKKNMQRLYRPSNKTEWEMTPTIVNAYYTPTKNQIVFPAGILQAPFYDPNYPKSLNFGAMGVVMGHELTHAFDDQGREYDKSGNLNQWWKNSTIQSFQARAQCFIDQYSNYTANKENLNGKQTLGENIADNGGLKAAFHAFEEWLEQHPDEPPLPGVNMTHKQLFYVGFAQRPALAGQVQGDRTGLQLRGVLEGVQVQKEQRHEHPEEVRSLVMERTSA</sequence>
<evidence type="ECO:0000256" key="2">
    <source>
        <dbReference type="ARBA" id="ARBA00007357"/>
    </source>
</evidence>
<dbReference type="GO" id="GO:0005886">
    <property type="term" value="C:plasma membrane"/>
    <property type="evidence" value="ECO:0007669"/>
    <property type="project" value="TreeGrafter"/>
</dbReference>
<dbReference type="Gene3D" id="3.40.390.10">
    <property type="entry name" value="Collagenase (Catalytic Domain)"/>
    <property type="match status" value="1"/>
</dbReference>
<dbReference type="SUPFAM" id="SSF55486">
    <property type="entry name" value="Metalloproteases ('zincins'), catalytic domain"/>
    <property type="match status" value="1"/>
</dbReference>
<feature type="compositionally biased region" description="Gly residues" evidence="8">
    <location>
        <begin position="76"/>
        <end position="85"/>
    </location>
</feature>
<keyword evidence="9" id="KW-0812">Transmembrane</keyword>
<dbReference type="GO" id="GO:0016485">
    <property type="term" value="P:protein processing"/>
    <property type="evidence" value="ECO:0007669"/>
    <property type="project" value="TreeGrafter"/>
</dbReference>
<dbReference type="Gene3D" id="1.10.1380.10">
    <property type="entry name" value="Neutral endopeptidase , domain2"/>
    <property type="match status" value="1"/>
</dbReference>
<evidence type="ECO:0000256" key="7">
    <source>
        <dbReference type="ARBA" id="ARBA00023049"/>
    </source>
</evidence>
<evidence type="ECO:0000256" key="8">
    <source>
        <dbReference type="SAM" id="MobiDB-lite"/>
    </source>
</evidence>
<dbReference type="GO" id="GO:0046872">
    <property type="term" value="F:metal ion binding"/>
    <property type="evidence" value="ECO:0007669"/>
    <property type="project" value="UniProtKB-KW"/>
</dbReference>